<protein>
    <submittedName>
        <fullName evidence="2">Predicted protein</fullName>
    </submittedName>
</protein>
<proteinExistence type="evidence at transcript level"/>
<dbReference type="EMBL" id="AK371455">
    <property type="protein sequence ID" value="BAK02653.1"/>
    <property type="molecule type" value="mRNA"/>
</dbReference>
<organism evidence="2">
    <name type="scientific">Hordeum vulgare subsp. vulgare</name>
    <name type="common">Domesticated barley</name>
    <dbReference type="NCBI Taxonomy" id="112509"/>
    <lineage>
        <taxon>Eukaryota</taxon>
        <taxon>Viridiplantae</taxon>
        <taxon>Streptophyta</taxon>
        <taxon>Embryophyta</taxon>
        <taxon>Tracheophyta</taxon>
        <taxon>Spermatophyta</taxon>
        <taxon>Magnoliopsida</taxon>
        <taxon>Liliopsida</taxon>
        <taxon>Poales</taxon>
        <taxon>Poaceae</taxon>
        <taxon>BOP clade</taxon>
        <taxon>Pooideae</taxon>
        <taxon>Triticodae</taxon>
        <taxon>Triticeae</taxon>
        <taxon>Hordeinae</taxon>
        <taxon>Hordeum</taxon>
    </lineage>
</organism>
<sequence>MSTEHDERPHEVKAGATGSAVDPDEAERRRLETHLHSVKEIEDIAAREAKLKAKIADWEAKHPGQPFPHKDDFIEQVSPRRQYKTHATVLK</sequence>
<evidence type="ECO:0000313" key="2">
    <source>
        <dbReference type="EMBL" id="BAK02653.1"/>
    </source>
</evidence>
<feature type="region of interest" description="Disordered" evidence="1">
    <location>
        <begin position="1"/>
        <end position="30"/>
    </location>
</feature>
<reference evidence="2" key="1">
    <citation type="journal article" date="2011" name="Plant Physiol.">
        <title>Comprehensive sequence analysis of 24,783 barley full-length cDNAs derived from 12 clone libraries.</title>
        <authorList>
            <person name="Matsumoto T."/>
            <person name="Tanaka T."/>
            <person name="Sakai H."/>
            <person name="Amano N."/>
            <person name="Kanamori H."/>
            <person name="Kurita K."/>
            <person name="Kikuta A."/>
            <person name="Kamiya K."/>
            <person name="Yamamoto M."/>
            <person name="Ikawa H."/>
            <person name="Fujii N."/>
            <person name="Hori K."/>
            <person name="Itoh T."/>
            <person name="Sato K."/>
        </authorList>
    </citation>
    <scope>NUCLEOTIDE SEQUENCE</scope>
    <source>
        <tissue evidence="2">Shoot and root</tissue>
    </source>
</reference>
<accession>F2E5N1</accession>
<name>F2E5N1_HORVV</name>
<feature type="compositionally biased region" description="Basic and acidic residues" evidence="1">
    <location>
        <begin position="1"/>
        <end position="13"/>
    </location>
</feature>
<evidence type="ECO:0000256" key="1">
    <source>
        <dbReference type="SAM" id="MobiDB-lite"/>
    </source>
</evidence>
<dbReference type="AlphaFoldDB" id="F2E5N1"/>